<protein>
    <submittedName>
        <fullName evidence="2">Uncharacterized protein</fullName>
    </submittedName>
</protein>
<dbReference type="Proteomes" id="UP000572051">
    <property type="component" value="Unassembled WGS sequence"/>
</dbReference>
<organism evidence="2 3">
    <name type="scientific">Nocardiopsis aegyptia</name>
    <dbReference type="NCBI Taxonomy" id="220378"/>
    <lineage>
        <taxon>Bacteria</taxon>
        <taxon>Bacillati</taxon>
        <taxon>Actinomycetota</taxon>
        <taxon>Actinomycetes</taxon>
        <taxon>Streptosporangiales</taxon>
        <taxon>Nocardiopsidaceae</taxon>
        <taxon>Nocardiopsis</taxon>
    </lineage>
</organism>
<reference evidence="2 3" key="1">
    <citation type="submission" date="2020-07" db="EMBL/GenBank/DDBJ databases">
        <title>Sequencing the genomes of 1000 actinobacteria strains.</title>
        <authorList>
            <person name="Klenk H.-P."/>
        </authorList>
    </citation>
    <scope>NUCLEOTIDE SEQUENCE [LARGE SCALE GENOMIC DNA]</scope>
    <source>
        <strain evidence="2 3">DSM 44442</strain>
    </source>
</reference>
<keyword evidence="1" id="KW-1133">Transmembrane helix</keyword>
<accession>A0A7Z0ENB8</accession>
<sequence length="40" mass="4458">MIRPLRRITRHFAQIFFTLGLTFIGDSELITSLVAGPDGP</sequence>
<proteinExistence type="predicted"/>
<evidence type="ECO:0000313" key="2">
    <source>
        <dbReference type="EMBL" id="NYJ34423.1"/>
    </source>
</evidence>
<dbReference type="EMBL" id="JACCFS010000001">
    <property type="protein sequence ID" value="NYJ34423.1"/>
    <property type="molecule type" value="Genomic_DNA"/>
</dbReference>
<name>A0A7Z0ENB8_9ACTN</name>
<keyword evidence="1" id="KW-0812">Transmembrane</keyword>
<keyword evidence="3" id="KW-1185">Reference proteome</keyword>
<dbReference type="AlphaFoldDB" id="A0A7Z0ENB8"/>
<comment type="caution">
    <text evidence="2">The sequence shown here is derived from an EMBL/GenBank/DDBJ whole genome shotgun (WGS) entry which is preliminary data.</text>
</comment>
<feature type="transmembrane region" description="Helical" evidence="1">
    <location>
        <begin position="12"/>
        <end position="35"/>
    </location>
</feature>
<dbReference type="AntiFam" id="ANF00208">
    <property type="entry name" value="Shadow ORF (opposite rpmJ)"/>
</dbReference>
<keyword evidence="1" id="KW-0472">Membrane</keyword>
<evidence type="ECO:0000256" key="1">
    <source>
        <dbReference type="SAM" id="Phobius"/>
    </source>
</evidence>
<gene>
    <name evidence="2" type="ORF">HNR10_002304</name>
</gene>
<evidence type="ECO:0000313" key="3">
    <source>
        <dbReference type="Proteomes" id="UP000572051"/>
    </source>
</evidence>